<accession>A0A6I4UPK1</accession>
<dbReference type="RefSeq" id="WP_160745745.1">
    <property type="nucleotide sequence ID" value="NZ_WTYK01000002.1"/>
</dbReference>
<feature type="chain" id="PRO_5026023331" description="Transporter" evidence="2">
    <location>
        <begin position="24"/>
        <end position="361"/>
    </location>
</feature>
<keyword evidence="4" id="KW-1185">Reference proteome</keyword>
<evidence type="ECO:0000313" key="3">
    <source>
        <dbReference type="EMBL" id="MXP40890.1"/>
    </source>
</evidence>
<dbReference type="AlphaFoldDB" id="A0A6I4UPK1"/>
<reference evidence="3 4" key="1">
    <citation type="submission" date="2019-12" db="EMBL/GenBank/DDBJ databases">
        <title>Genomic-based taxomic classification of the family Erythrobacteraceae.</title>
        <authorList>
            <person name="Xu L."/>
        </authorList>
    </citation>
    <scope>NUCLEOTIDE SEQUENCE [LARGE SCALE GENOMIC DNA]</scope>
    <source>
        <strain evidence="3 4">MCCC 1K02066</strain>
    </source>
</reference>
<feature type="region of interest" description="Disordered" evidence="1">
    <location>
        <begin position="286"/>
        <end position="306"/>
    </location>
</feature>
<evidence type="ECO:0000256" key="2">
    <source>
        <dbReference type="SAM" id="SignalP"/>
    </source>
</evidence>
<gene>
    <name evidence="3" type="ORF">GRI75_04425</name>
</gene>
<keyword evidence="2" id="KW-0732">Signal</keyword>
<dbReference type="EMBL" id="WTYK01000002">
    <property type="protein sequence ID" value="MXP40890.1"/>
    <property type="molecule type" value="Genomic_DNA"/>
</dbReference>
<feature type="compositionally biased region" description="Basic and acidic residues" evidence="1">
    <location>
        <begin position="286"/>
        <end position="303"/>
    </location>
</feature>
<organism evidence="3 4">
    <name type="scientific">Croceibacterium soli</name>
    <dbReference type="NCBI Taxonomy" id="1739690"/>
    <lineage>
        <taxon>Bacteria</taxon>
        <taxon>Pseudomonadati</taxon>
        <taxon>Pseudomonadota</taxon>
        <taxon>Alphaproteobacteria</taxon>
        <taxon>Sphingomonadales</taxon>
        <taxon>Erythrobacteraceae</taxon>
        <taxon>Croceibacterium</taxon>
    </lineage>
</organism>
<feature type="signal peptide" evidence="2">
    <location>
        <begin position="1"/>
        <end position="23"/>
    </location>
</feature>
<proteinExistence type="predicted"/>
<sequence>MKHLLCGSALALAALCPVSPAFAQESADLDQITVQAPLLHPSAGLMNEHMHDGGEFMIGLRLERSRSAGINEAGTDDISDAAILAAGYTVRVKSMEMDMAMLDLMFAPNDTITLMVMPHYMWHRMEMVGIDPAGGGGHGGHAGHGPGMAMGFGEVHAHSTEGFGDTLVSASYRLARSDRFGAHATLGVWAPTGRVDRTNADGTFVHYGMQSGSGTWDVEPLLTVHGREGPMGWGAQASYRWRTEKANESGFRFGDVASATGWVSYLLGSSVGATGRIEYRREGAIEGHYDGPHHHDSPPDRQENYGGDVVRAGLGLNWLLPIAATSRPQLGMEFAVPLYQDLNGIQAPEKWTLSVGLSQAF</sequence>
<evidence type="ECO:0000256" key="1">
    <source>
        <dbReference type="SAM" id="MobiDB-lite"/>
    </source>
</evidence>
<dbReference type="Proteomes" id="UP000469159">
    <property type="component" value="Unassembled WGS sequence"/>
</dbReference>
<protein>
    <recommendedName>
        <fullName evidence="5">Transporter</fullName>
    </recommendedName>
</protein>
<evidence type="ECO:0000313" key="4">
    <source>
        <dbReference type="Proteomes" id="UP000469159"/>
    </source>
</evidence>
<dbReference type="OrthoDB" id="5450709at2"/>
<evidence type="ECO:0008006" key="5">
    <source>
        <dbReference type="Google" id="ProtNLM"/>
    </source>
</evidence>
<name>A0A6I4UPK1_9SPHN</name>
<comment type="caution">
    <text evidence="3">The sequence shown here is derived from an EMBL/GenBank/DDBJ whole genome shotgun (WGS) entry which is preliminary data.</text>
</comment>